<dbReference type="EnsemblMetazoa" id="XM_022808670">
    <property type="protein sequence ID" value="XP_022664405"/>
    <property type="gene ID" value="LOC111251723"/>
</dbReference>
<evidence type="ECO:0000259" key="4">
    <source>
        <dbReference type="PROSITE" id="PS50097"/>
    </source>
</evidence>
<dbReference type="PANTHER" id="PTHR24412:SF489">
    <property type="entry name" value="RING FINGER DOMAIN AND KELCH REPEAT-CONTAINING PROTEIN DDB_G0271372"/>
    <property type="match status" value="1"/>
</dbReference>
<dbReference type="InterPro" id="IPR011705">
    <property type="entry name" value="BACK"/>
</dbReference>
<dbReference type="InterPro" id="IPR000210">
    <property type="entry name" value="BTB/POZ_dom"/>
</dbReference>
<dbReference type="RefSeq" id="XP_022664412.1">
    <property type="nucleotide sequence ID" value="XM_022808677.1"/>
</dbReference>
<dbReference type="EnsemblMetazoa" id="XM_022808641">
    <property type="protein sequence ID" value="XP_022664376"/>
    <property type="gene ID" value="LOC111251723"/>
</dbReference>
<proteinExistence type="predicted"/>
<reference evidence="5" key="1">
    <citation type="submission" date="2021-01" db="UniProtKB">
        <authorList>
            <consortium name="EnsemblMetazoa"/>
        </authorList>
    </citation>
    <scope>IDENTIFICATION</scope>
</reference>
<dbReference type="Gene3D" id="1.25.40.420">
    <property type="match status" value="1"/>
</dbReference>
<name>A0A7M7KCW8_VARDE</name>
<evidence type="ECO:0000256" key="1">
    <source>
        <dbReference type="ARBA" id="ARBA00022441"/>
    </source>
</evidence>
<sequence>MTNLGQRLNDFRLNGGQLCDLDLVACDSDVVVKCHKLVLMASSDYFYKMLSCGMQESRAESISLSDCRYEVLSILIEFFYTAETPSGISCDNILELFSWAIRCDSTALCRHCSNFIDNALGCDNVLNIYAFAVGHNLKNLRAQCLQFMQNNFEEMVKLNSEEWLAVSRETMEEVISSDYLRVCSEDTILLMLLQWTERHPEHRDILAHTRTNYLSKRIFDDYKDLLKGVGAPPARQIPRRYSRQHVQMILQGTLDLADLYIHCSCDNGQQFFRVAKLPTEYRECDEDFHIAFCATLSDRTLWLISNNQHLYRYNYNTRKMIGHKAIRRNIFIVHMAPVQDILYCIVRVQSGGSVELQMFLNSLFRWQTFLSLDNDAYRIIHTTTDVIYILGREGSLTRINLTNNTTRPECLCANPEADWLDCEAVALPSGQLLVHGRDTEEFTTFEFDPSALNWSLLCTRTAISVKSYHLFISDMEAYLVEDTMHCIRVLLWTVVDSGYRWEKVCEIEHMYERLVGPVSWYHYDQ</sequence>
<dbReference type="CDD" id="cd18186">
    <property type="entry name" value="BTB_POZ_ZBTB_KLHL-like"/>
    <property type="match status" value="1"/>
</dbReference>
<dbReference type="KEGG" id="vde:111251723"/>
<feature type="domain" description="BTB" evidence="4">
    <location>
        <begin position="19"/>
        <end position="83"/>
    </location>
</feature>
<dbReference type="InterPro" id="IPR011333">
    <property type="entry name" value="SKP1/BTB/POZ_sf"/>
</dbReference>
<keyword evidence="6" id="KW-1185">Reference proteome</keyword>
<dbReference type="Pfam" id="PF07707">
    <property type="entry name" value="BACK"/>
    <property type="match status" value="1"/>
</dbReference>
<evidence type="ECO:0000313" key="6">
    <source>
        <dbReference type="Proteomes" id="UP000594260"/>
    </source>
</evidence>
<dbReference type="EnsemblMetazoa" id="XM_022808624">
    <property type="protein sequence ID" value="XP_022664359"/>
    <property type="gene ID" value="LOC111251723"/>
</dbReference>
<dbReference type="EnsemblMetazoa" id="XM_022808633">
    <property type="protein sequence ID" value="XP_022664368"/>
    <property type="gene ID" value="LOC111251723"/>
</dbReference>
<dbReference type="PANTHER" id="PTHR24412">
    <property type="entry name" value="KELCH PROTEIN"/>
    <property type="match status" value="1"/>
</dbReference>
<dbReference type="Proteomes" id="UP000594260">
    <property type="component" value="Unplaced"/>
</dbReference>
<dbReference type="RefSeq" id="XP_022664405.1">
    <property type="nucleotide sequence ID" value="XM_022808670.1"/>
</dbReference>
<keyword evidence="1" id="KW-0880">Kelch repeat</keyword>
<dbReference type="EnsemblMetazoa" id="XM_022808677">
    <property type="protein sequence ID" value="XP_022664412"/>
    <property type="gene ID" value="LOC111251723"/>
</dbReference>
<dbReference type="SMART" id="SM00875">
    <property type="entry name" value="BACK"/>
    <property type="match status" value="1"/>
</dbReference>
<protein>
    <recommendedName>
        <fullName evidence="4">BTB domain-containing protein</fullName>
    </recommendedName>
</protein>
<organism evidence="5 6">
    <name type="scientific">Varroa destructor</name>
    <name type="common">Honeybee mite</name>
    <dbReference type="NCBI Taxonomy" id="109461"/>
    <lineage>
        <taxon>Eukaryota</taxon>
        <taxon>Metazoa</taxon>
        <taxon>Ecdysozoa</taxon>
        <taxon>Arthropoda</taxon>
        <taxon>Chelicerata</taxon>
        <taxon>Arachnida</taxon>
        <taxon>Acari</taxon>
        <taxon>Parasitiformes</taxon>
        <taxon>Mesostigmata</taxon>
        <taxon>Gamasina</taxon>
        <taxon>Dermanyssoidea</taxon>
        <taxon>Varroidae</taxon>
        <taxon>Varroa</taxon>
    </lineage>
</organism>
<dbReference type="RefSeq" id="XP_022664385.1">
    <property type="nucleotide sequence ID" value="XM_022808650.1"/>
</dbReference>
<evidence type="ECO:0000313" key="5">
    <source>
        <dbReference type="EnsemblMetazoa" id="XP_022664368"/>
    </source>
</evidence>
<evidence type="ECO:0000256" key="2">
    <source>
        <dbReference type="ARBA" id="ARBA00022737"/>
    </source>
</evidence>
<evidence type="ECO:0000256" key="3">
    <source>
        <dbReference type="ARBA" id="ARBA00023203"/>
    </source>
</evidence>
<dbReference type="SUPFAM" id="SSF54695">
    <property type="entry name" value="POZ domain"/>
    <property type="match status" value="1"/>
</dbReference>
<keyword evidence="3" id="KW-0009">Actin-binding</keyword>
<dbReference type="AlphaFoldDB" id="A0A7M7KCW8"/>
<accession>A0A7M7KCW8</accession>
<dbReference type="RefSeq" id="XP_022664359.1">
    <property type="nucleotide sequence ID" value="XM_022808624.1"/>
</dbReference>
<dbReference type="OrthoDB" id="6494862at2759"/>
<dbReference type="Gene3D" id="3.30.710.10">
    <property type="entry name" value="Potassium Channel Kv1.1, Chain A"/>
    <property type="match status" value="1"/>
</dbReference>
<dbReference type="GeneID" id="111251723"/>
<dbReference type="OMA" id="ARYFTEF"/>
<dbReference type="InParanoid" id="A0A7M7KCW8"/>
<dbReference type="SMART" id="SM00225">
    <property type="entry name" value="BTB"/>
    <property type="match status" value="1"/>
</dbReference>
<dbReference type="RefSeq" id="XP_022664376.1">
    <property type="nucleotide sequence ID" value="XM_022808641.1"/>
</dbReference>
<dbReference type="EnsemblMetazoa" id="XM_022808650">
    <property type="protein sequence ID" value="XP_022664385"/>
    <property type="gene ID" value="LOC111251723"/>
</dbReference>
<dbReference type="Pfam" id="PF00651">
    <property type="entry name" value="BTB"/>
    <property type="match status" value="1"/>
</dbReference>
<dbReference type="EnsemblMetazoa" id="XM_022808660">
    <property type="protein sequence ID" value="XP_022664395"/>
    <property type="gene ID" value="LOC111251723"/>
</dbReference>
<dbReference type="RefSeq" id="XP_022664395.1">
    <property type="nucleotide sequence ID" value="XM_022808660.1"/>
</dbReference>
<dbReference type="RefSeq" id="XP_022664368.1">
    <property type="nucleotide sequence ID" value="XM_022808633.1"/>
</dbReference>
<dbReference type="PROSITE" id="PS50097">
    <property type="entry name" value="BTB"/>
    <property type="match status" value="1"/>
</dbReference>
<keyword evidence="2" id="KW-0677">Repeat</keyword>